<dbReference type="Gene3D" id="2.60.40.150">
    <property type="entry name" value="C2 domain"/>
    <property type="match status" value="1"/>
</dbReference>
<dbReference type="InterPro" id="IPR035892">
    <property type="entry name" value="C2_domain_sf"/>
</dbReference>
<evidence type="ECO:0000313" key="3">
    <source>
        <dbReference type="Proteomes" id="UP001346149"/>
    </source>
</evidence>
<keyword evidence="3" id="KW-1185">Reference proteome</keyword>
<evidence type="ECO:0008006" key="4">
    <source>
        <dbReference type="Google" id="ProtNLM"/>
    </source>
</evidence>
<gene>
    <name evidence="2" type="ORF">SAY86_008263</name>
</gene>
<dbReference type="PANTHER" id="PTHR32246:SF28">
    <property type="entry name" value="C2 DOMAIN-CONTAINING PROTEIN"/>
    <property type="match status" value="1"/>
</dbReference>
<sequence>MEGTSLELTGLSCSGLKAFNFFKKLCPYLAVSVVSGPDHKPRVDGERDSGQRQMTPVDPVGNRNPEWRNYTVSFDLGPYIVSTTSSASGRVSWDTYVKFEVRRTCSIFGSQPIGEVWIRLRDLVEEFSGAQRHHKYQVKKGEEVVGTLSFWCSVNGKQLEMMGSARADDRRRRPGVTNATPSNPSPSPVPPHPQPRQMPAPYKDIFYVQNNGTSSSICRPIDPAPEPGHT</sequence>
<proteinExistence type="predicted"/>
<name>A0AAN7K867_TRANT</name>
<dbReference type="Proteomes" id="UP001346149">
    <property type="component" value="Unassembled WGS sequence"/>
</dbReference>
<feature type="compositionally biased region" description="Pro residues" evidence="1">
    <location>
        <begin position="183"/>
        <end position="198"/>
    </location>
</feature>
<accession>A0AAN7K867</accession>
<organism evidence="2 3">
    <name type="scientific">Trapa natans</name>
    <name type="common">Water chestnut</name>
    <dbReference type="NCBI Taxonomy" id="22666"/>
    <lineage>
        <taxon>Eukaryota</taxon>
        <taxon>Viridiplantae</taxon>
        <taxon>Streptophyta</taxon>
        <taxon>Embryophyta</taxon>
        <taxon>Tracheophyta</taxon>
        <taxon>Spermatophyta</taxon>
        <taxon>Magnoliopsida</taxon>
        <taxon>eudicotyledons</taxon>
        <taxon>Gunneridae</taxon>
        <taxon>Pentapetalae</taxon>
        <taxon>rosids</taxon>
        <taxon>malvids</taxon>
        <taxon>Myrtales</taxon>
        <taxon>Lythraceae</taxon>
        <taxon>Trapa</taxon>
    </lineage>
</organism>
<evidence type="ECO:0000256" key="1">
    <source>
        <dbReference type="SAM" id="MobiDB-lite"/>
    </source>
</evidence>
<comment type="caution">
    <text evidence="2">The sequence shown here is derived from an EMBL/GenBank/DDBJ whole genome shotgun (WGS) entry which is preliminary data.</text>
</comment>
<reference evidence="2 3" key="1">
    <citation type="journal article" date="2023" name="Hortic Res">
        <title>Pangenome of water caltrop reveals structural variations and asymmetric subgenome divergence after allopolyploidization.</title>
        <authorList>
            <person name="Zhang X."/>
            <person name="Chen Y."/>
            <person name="Wang L."/>
            <person name="Yuan Y."/>
            <person name="Fang M."/>
            <person name="Shi L."/>
            <person name="Lu R."/>
            <person name="Comes H.P."/>
            <person name="Ma Y."/>
            <person name="Chen Y."/>
            <person name="Huang G."/>
            <person name="Zhou Y."/>
            <person name="Zheng Z."/>
            <person name="Qiu Y."/>
        </authorList>
    </citation>
    <scope>NUCLEOTIDE SEQUENCE [LARGE SCALE GENOMIC DNA]</scope>
    <source>
        <strain evidence="2">F231</strain>
    </source>
</reference>
<feature type="region of interest" description="Disordered" evidence="1">
    <location>
        <begin position="163"/>
        <end position="206"/>
    </location>
</feature>
<evidence type="ECO:0000313" key="2">
    <source>
        <dbReference type="EMBL" id="KAK4762495.1"/>
    </source>
</evidence>
<dbReference type="EMBL" id="JAXQNO010000024">
    <property type="protein sequence ID" value="KAK4762495.1"/>
    <property type="molecule type" value="Genomic_DNA"/>
</dbReference>
<protein>
    <recommendedName>
        <fullName evidence="4">C2 domain-containing protein</fullName>
    </recommendedName>
</protein>
<feature type="region of interest" description="Disordered" evidence="1">
    <location>
        <begin position="39"/>
        <end position="62"/>
    </location>
</feature>
<dbReference type="SUPFAM" id="SSF49562">
    <property type="entry name" value="C2 domain (Calcium/lipid-binding domain, CaLB)"/>
    <property type="match status" value="1"/>
</dbReference>
<dbReference type="PANTHER" id="PTHR32246">
    <property type="entry name" value="INGRESSION PROTEIN FIC1"/>
    <property type="match status" value="1"/>
</dbReference>
<feature type="compositionally biased region" description="Basic and acidic residues" evidence="1">
    <location>
        <begin position="39"/>
        <end position="50"/>
    </location>
</feature>
<dbReference type="AlphaFoldDB" id="A0AAN7K867"/>